<dbReference type="InterPro" id="IPR036098">
    <property type="entry name" value="Thymidylate_synthase_ThyX_sf"/>
</dbReference>
<comment type="subunit">
    <text evidence="1">Homotetramer.</text>
</comment>
<dbReference type="PROSITE" id="PS51331">
    <property type="entry name" value="THYX"/>
    <property type="match status" value="1"/>
</dbReference>
<evidence type="ECO:0000313" key="2">
    <source>
        <dbReference type="EMBL" id="KJF41211.1"/>
    </source>
</evidence>
<dbReference type="EC" id="2.1.1.148" evidence="1"/>
<protein>
    <recommendedName>
        <fullName evidence="1">Flavin-dependent thymidylate synthase</fullName>
        <shortName evidence="1">FDTS</shortName>
        <ecNumber evidence="1">2.1.1.148</ecNumber>
    </recommendedName>
    <alternativeName>
        <fullName evidence="1">FAD-dependent thymidylate synthase</fullName>
    </alternativeName>
    <alternativeName>
        <fullName evidence="1">Thymidylate synthase ThyX</fullName>
        <shortName evidence="1">TS</shortName>
        <shortName evidence="1">TSase</shortName>
    </alternativeName>
</protein>
<keyword evidence="1" id="KW-0285">Flavoprotein</keyword>
<feature type="binding site" description="in other chain" evidence="1">
    <location>
        <begin position="77"/>
        <end position="81"/>
    </location>
    <ligand>
        <name>dUMP</name>
        <dbReference type="ChEBI" id="CHEBI:246422"/>
        <note>ligand shared between dimeric partners</note>
    </ligand>
</feature>
<comment type="caution">
    <text evidence="2">The sequence shown here is derived from an EMBL/GenBank/DDBJ whole genome shotgun (WGS) entry which is preliminary data.</text>
</comment>
<dbReference type="GO" id="GO:0032259">
    <property type="term" value="P:methylation"/>
    <property type="evidence" value="ECO:0007669"/>
    <property type="project" value="UniProtKB-KW"/>
</dbReference>
<dbReference type="AlphaFoldDB" id="A0A0D8J3X9"/>
<dbReference type="HAMAP" id="MF_01408">
    <property type="entry name" value="ThyX"/>
    <property type="match status" value="1"/>
</dbReference>
<dbReference type="InterPro" id="IPR003669">
    <property type="entry name" value="Thymidylate_synthase_ThyX"/>
</dbReference>
<keyword evidence="1" id="KW-0489">Methyltransferase</keyword>
<keyword evidence="3" id="KW-1185">Reference proteome</keyword>
<feature type="binding site" evidence="1">
    <location>
        <begin position="69"/>
        <end position="71"/>
    </location>
    <ligand>
        <name>FAD</name>
        <dbReference type="ChEBI" id="CHEBI:57692"/>
        <note>ligand shared between neighboring subunits</note>
    </ligand>
</feature>
<feature type="active site" description="Involved in ionization of N3 of dUMP, leading to its activation" evidence="1">
    <location>
        <position position="154"/>
    </location>
</feature>
<feature type="binding site" evidence="1">
    <location>
        <position position="149"/>
    </location>
    <ligand>
        <name>FAD</name>
        <dbReference type="ChEBI" id="CHEBI:57692"/>
        <note>ligand shared between neighboring subunits</note>
    </ligand>
</feature>
<comment type="cofactor">
    <cofactor evidence="1">
        <name>FAD</name>
        <dbReference type="ChEBI" id="CHEBI:57692"/>
    </cofactor>
    <text evidence="1">Binds 4 FAD per tetramer. Each FAD binding site is formed by three monomers.</text>
</comment>
<keyword evidence="1" id="KW-0808">Transferase</keyword>
<proteinExistence type="inferred from homology"/>
<dbReference type="PATRIC" id="fig|1550024.3.peg.708"/>
<dbReference type="GO" id="GO:0004799">
    <property type="term" value="F:thymidylate synthase activity"/>
    <property type="evidence" value="ECO:0007669"/>
    <property type="project" value="TreeGrafter"/>
</dbReference>
<dbReference type="GO" id="GO:0006235">
    <property type="term" value="P:dTTP biosynthetic process"/>
    <property type="evidence" value="ECO:0007669"/>
    <property type="project" value="UniProtKB-UniRule"/>
</dbReference>
<comment type="function">
    <text evidence="1">Catalyzes the reductive methylation of 2'-deoxyuridine-5'-monophosphate (dUMP) to 2'-deoxythymidine-5'-monophosphate (dTMP) while utilizing 5,10-methylenetetrahydrofolate (mTHF) as the methyl donor, and NADPH and FADH(2) as the reductant.</text>
</comment>
<dbReference type="Gene3D" id="3.30.1360.170">
    <property type="match status" value="1"/>
</dbReference>
<keyword evidence="1" id="KW-0521">NADP</keyword>
<dbReference type="UniPathway" id="UPA00575"/>
<dbReference type="GO" id="GO:0050660">
    <property type="term" value="F:flavin adenine dinucleotide binding"/>
    <property type="evidence" value="ECO:0007669"/>
    <property type="project" value="UniProtKB-UniRule"/>
</dbReference>
<accession>A0A0D8J3X9</accession>
<comment type="catalytic activity">
    <reaction evidence="1">
        <text>dUMP + (6R)-5,10-methylene-5,6,7,8-tetrahydrofolate + NADPH + H(+) = dTMP + (6S)-5,6,7,8-tetrahydrofolate + NADP(+)</text>
        <dbReference type="Rhea" id="RHEA:29043"/>
        <dbReference type="ChEBI" id="CHEBI:15378"/>
        <dbReference type="ChEBI" id="CHEBI:15636"/>
        <dbReference type="ChEBI" id="CHEBI:57453"/>
        <dbReference type="ChEBI" id="CHEBI:57783"/>
        <dbReference type="ChEBI" id="CHEBI:58349"/>
        <dbReference type="ChEBI" id="CHEBI:63528"/>
        <dbReference type="ChEBI" id="CHEBI:246422"/>
        <dbReference type="EC" id="2.1.1.148"/>
    </reaction>
</comment>
<keyword evidence="1" id="KW-0545">Nucleotide biosynthesis</keyword>
<feature type="binding site" description="in other chain" evidence="1">
    <location>
        <position position="127"/>
    </location>
    <ligand>
        <name>dUMP</name>
        <dbReference type="ChEBI" id="CHEBI:246422"/>
        <note>ligand shared between dimeric partners</note>
    </ligand>
</feature>
<gene>
    <name evidence="1" type="primary">thyX</name>
    <name evidence="2" type="ORF">TQ39_03160</name>
</gene>
<dbReference type="PANTHER" id="PTHR34934:SF1">
    <property type="entry name" value="FLAVIN-DEPENDENT THYMIDYLATE SYNTHASE"/>
    <property type="match status" value="1"/>
</dbReference>
<comment type="similarity">
    <text evidence="1">Belongs to the thymidylate synthase ThyX family.</text>
</comment>
<feature type="binding site" evidence="1">
    <location>
        <begin position="66"/>
        <end position="69"/>
    </location>
    <ligand>
        <name>dUMP</name>
        <dbReference type="ChEBI" id="CHEBI:246422"/>
        <note>ligand shared between dimeric partners</note>
    </ligand>
</feature>
<dbReference type="PANTHER" id="PTHR34934">
    <property type="entry name" value="FLAVIN-DEPENDENT THYMIDYLATE SYNTHASE"/>
    <property type="match status" value="1"/>
</dbReference>
<dbReference type="CDD" id="cd20175">
    <property type="entry name" value="ThyX"/>
    <property type="match status" value="1"/>
</dbReference>
<evidence type="ECO:0000313" key="3">
    <source>
        <dbReference type="Proteomes" id="UP000032483"/>
    </source>
</evidence>
<comment type="pathway">
    <text evidence="1">Pyrimidine metabolism; dTTP biosynthesis.</text>
</comment>
<dbReference type="RefSeq" id="WP_050004527.1">
    <property type="nucleotide sequence ID" value="NZ_JBBNKJ010000003.1"/>
</dbReference>
<keyword evidence="1" id="KW-0274">FAD</keyword>
<dbReference type="EMBL" id="JXXK01000002">
    <property type="protein sequence ID" value="KJF41211.1"/>
    <property type="molecule type" value="Genomic_DNA"/>
</dbReference>
<feature type="binding site" evidence="1">
    <location>
        <position position="45"/>
    </location>
    <ligand>
        <name>FAD</name>
        <dbReference type="ChEBI" id="CHEBI:57692"/>
        <note>ligand shared between neighboring subunits</note>
    </ligand>
</feature>
<dbReference type="GO" id="GO:0006231">
    <property type="term" value="P:dTMP biosynthetic process"/>
    <property type="evidence" value="ECO:0007669"/>
    <property type="project" value="UniProtKB-UniRule"/>
</dbReference>
<feature type="binding site" evidence="1">
    <location>
        <position position="77"/>
    </location>
    <ligand>
        <name>FAD</name>
        <dbReference type="ChEBI" id="CHEBI:57692"/>
        <note>ligand shared between neighboring subunits</note>
    </ligand>
</feature>
<dbReference type="NCBIfam" id="TIGR02170">
    <property type="entry name" value="thyX"/>
    <property type="match status" value="1"/>
</dbReference>
<feature type="binding site" evidence="1">
    <location>
        <begin position="143"/>
        <end position="145"/>
    </location>
    <ligand>
        <name>FAD</name>
        <dbReference type="ChEBI" id="CHEBI:57692"/>
        <note>ligand shared between neighboring subunits</note>
    </ligand>
</feature>
<name>A0A0D8J3X9_9FIRM</name>
<feature type="binding site" evidence="1">
    <location>
        <position position="154"/>
    </location>
    <ligand>
        <name>dUMP</name>
        <dbReference type="ChEBI" id="CHEBI:246422"/>
        <note>ligand shared between dimeric partners</note>
    </ligand>
</feature>
<dbReference type="GeneID" id="42855635"/>
<reference evidence="2" key="1">
    <citation type="submission" date="2015-02" db="EMBL/GenBank/DDBJ databases">
        <title>A novel member of the family Ruminococcaceae isolated from human feces.</title>
        <authorList>
            <person name="Shkoporov A.N."/>
            <person name="Chaplin A.V."/>
            <person name="Motuzova O.V."/>
            <person name="Kafarskaia L.I."/>
            <person name="Khokhlova E.V."/>
            <person name="Efimov B.A."/>
        </authorList>
    </citation>
    <scope>NUCLEOTIDE SEQUENCE [LARGE SCALE GENOMIC DNA]</scope>
    <source>
        <strain evidence="2">585-1</strain>
    </source>
</reference>
<sequence>MEVELVAHTPDPAWVIEQAASVCYDSTPTRECKLVMQCYRSGHHSVLEHASFTFKISGISRACSHQLVRHRMASYSQRSQRYCDEDGFEYVTPPSIELSSYHDSIENALDEYVHLKNSMGRPAEDARYILPNACVTTIYVTMNLRSLINFMRERLCNRAQWEIREVAKEMRKLIVDVMPQADEMLRPKCETHVDYPFCPEHKSCGRHLTLKGVYRAE</sequence>
<dbReference type="Proteomes" id="UP000032483">
    <property type="component" value="Unassembled WGS sequence"/>
</dbReference>
<organism evidence="2 3">
    <name type="scientific">Ruthenibacterium lactatiformans</name>
    <dbReference type="NCBI Taxonomy" id="1550024"/>
    <lineage>
        <taxon>Bacteria</taxon>
        <taxon>Bacillati</taxon>
        <taxon>Bacillota</taxon>
        <taxon>Clostridia</taxon>
        <taxon>Eubacteriales</taxon>
        <taxon>Oscillospiraceae</taxon>
        <taxon>Ruthenibacterium</taxon>
    </lineage>
</organism>
<evidence type="ECO:0000256" key="1">
    <source>
        <dbReference type="HAMAP-Rule" id="MF_01408"/>
    </source>
</evidence>
<dbReference type="SUPFAM" id="SSF69796">
    <property type="entry name" value="Thymidylate synthase-complementing protein Thy1"/>
    <property type="match status" value="1"/>
</dbReference>
<dbReference type="Pfam" id="PF02511">
    <property type="entry name" value="Thy1"/>
    <property type="match status" value="1"/>
</dbReference>
<dbReference type="GO" id="GO:0070402">
    <property type="term" value="F:NADPH binding"/>
    <property type="evidence" value="ECO:0007669"/>
    <property type="project" value="TreeGrafter"/>
</dbReference>
<dbReference type="GO" id="GO:0050797">
    <property type="term" value="F:thymidylate synthase (FAD) activity"/>
    <property type="evidence" value="ECO:0007669"/>
    <property type="project" value="UniProtKB-UniRule"/>
</dbReference>